<dbReference type="InterPro" id="IPR029063">
    <property type="entry name" value="SAM-dependent_MTases_sf"/>
</dbReference>
<accession>A0A926DMX2</accession>
<keyword evidence="1 5" id="KW-0489">Methyltransferase</keyword>
<gene>
    <name evidence="5" type="ORF">H8698_03675</name>
</gene>
<sequence length="228" mass="25783">MEKHKIEKTAPAVCRVPENIPEIPKFRCIVADPPWCKNQSSAGGYGGALGHYDLMPLNRIKNMPVADLADENAHLYLWVTNSNIDEGLEVIKAWGFRYITMFHWIKPKLGVGNYLRNASETCLFAVRGKLPPKCRTQINWLIGYPTAHSEKPREFTSVVERTSPGPYLEVFCRKRPASSGKWYCWGNETEGGADIFIPGYPVPKYSFEHSDKAADQPVGKPDERKEEV</sequence>
<dbReference type="Gene3D" id="3.40.50.150">
    <property type="entry name" value="Vaccinia Virus protein VP39"/>
    <property type="match status" value="1"/>
</dbReference>
<name>A0A926DMX2_9FIRM</name>
<dbReference type="Pfam" id="PF05063">
    <property type="entry name" value="MT-A70"/>
    <property type="match status" value="1"/>
</dbReference>
<dbReference type="EMBL" id="JACRSU010000001">
    <property type="protein sequence ID" value="MBC8540075.1"/>
    <property type="molecule type" value="Genomic_DNA"/>
</dbReference>
<protein>
    <submittedName>
        <fullName evidence="5">Cytosine methyltransferase</fullName>
    </submittedName>
</protein>
<dbReference type="PROSITE" id="PS51143">
    <property type="entry name" value="MT_A70"/>
    <property type="match status" value="1"/>
</dbReference>
<dbReference type="PANTHER" id="PTHR12829:SF7">
    <property type="entry name" value="N6-ADENOSINE-METHYLTRANSFERASE CATALYTIC SUBUNIT"/>
    <property type="match status" value="1"/>
</dbReference>
<proteinExistence type="inferred from homology"/>
<reference evidence="5" key="1">
    <citation type="submission" date="2020-08" db="EMBL/GenBank/DDBJ databases">
        <title>Genome public.</title>
        <authorList>
            <person name="Liu C."/>
            <person name="Sun Q."/>
        </authorList>
    </citation>
    <scope>NUCLEOTIDE SEQUENCE</scope>
    <source>
        <strain evidence="5">H8</strain>
    </source>
</reference>
<keyword evidence="2" id="KW-0808">Transferase</keyword>
<evidence type="ECO:0000256" key="3">
    <source>
        <dbReference type="ARBA" id="ARBA00022691"/>
    </source>
</evidence>
<evidence type="ECO:0000256" key="1">
    <source>
        <dbReference type="ARBA" id="ARBA00022603"/>
    </source>
</evidence>
<dbReference type="AlphaFoldDB" id="A0A926DMX2"/>
<dbReference type="PANTHER" id="PTHR12829">
    <property type="entry name" value="N6-ADENOSINE-METHYLTRANSFERASE"/>
    <property type="match status" value="1"/>
</dbReference>
<dbReference type="InterPro" id="IPR007757">
    <property type="entry name" value="MT-A70-like"/>
</dbReference>
<dbReference type="RefSeq" id="WP_249311207.1">
    <property type="nucleotide sequence ID" value="NZ_JACRSU010000001.1"/>
</dbReference>
<evidence type="ECO:0000256" key="2">
    <source>
        <dbReference type="ARBA" id="ARBA00022679"/>
    </source>
</evidence>
<dbReference type="GO" id="GO:0008168">
    <property type="term" value="F:methyltransferase activity"/>
    <property type="evidence" value="ECO:0007669"/>
    <property type="project" value="UniProtKB-KW"/>
</dbReference>
<evidence type="ECO:0000256" key="4">
    <source>
        <dbReference type="PROSITE-ProRule" id="PRU00489"/>
    </source>
</evidence>
<dbReference type="Proteomes" id="UP000611762">
    <property type="component" value="Unassembled WGS sequence"/>
</dbReference>
<evidence type="ECO:0000313" key="5">
    <source>
        <dbReference type="EMBL" id="MBC8540075.1"/>
    </source>
</evidence>
<comment type="caution">
    <text evidence="5">The sequence shown here is derived from an EMBL/GenBank/DDBJ whole genome shotgun (WGS) entry which is preliminary data.</text>
</comment>
<dbReference type="GO" id="GO:0032259">
    <property type="term" value="P:methylation"/>
    <property type="evidence" value="ECO:0007669"/>
    <property type="project" value="UniProtKB-KW"/>
</dbReference>
<keyword evidence="6" id="KW-1185">Reference proteome</keyword>
<evidence type="ECO:0000313" key="6">
    <source>
        <dbReference type="Proteomes" id="UP000611762"/>
    </source>
</evidence>
<comment type="similarity">
    <text evidence="4">Belongs to the MT-A70-like family.</text>
</comment>
<organism evidence="5 6">
    <name type="scientific">Congzhengia minquanensis</name>
    <dbReference type="NCBI Taxonomy" id="2763657"/>
    <lineage>
        <taxon>Bacteria</taxon>
        <taxon>Bacillati</taxon>
        <taxon>Bacillota</taxon>
        <taxon>Clostridia</taxon>
        <taxon>Eubacteriales</taxon>
        <taxon>Oscillospiraceae</taxon>
        <taxon>Congzhengia</taxon>
    </lineage>
</organism>
<keyword evidence="3" id="KW-0949">S-adenosyl-L-methionine</keyword>
<dbReference type="SUPFAM" id="SSF53335">
    <property type="entry name" value="S-adenosyl-L-methionine-dependent methyltransferases"/>
    <property type="match status" value="1"/>
</dbReference>